<dbReference type="EMBL" id="CCAZ020000002">
    <property type="protein sequence ID" value="CEG09858.1"/>
    <property type="molecule type" value="Genomic_DNA"/>
</dbReference>
<evidence type="ECO:0000313" key="2">
    <source>
        <dbReference type="Proteomes" id="UP000035762"/>
    </source>
</evidence>
<dbReference type="OrthoDB" id="8253340at2"/>
<accession>A0A090N8B7</accession>
<sequence length="316" mass="34542">MSSVCQPAFDAGTTTIIHRPQSAITGFRRITDEASPLAVWSFPFASLNEELRERLAAPACYVLSDGNQVYIGETGNMTRRLTEHLTDPGKRCFREVFAVTGVAHRPYDKSGPLYLQQWLTRRAEIAGFVTVRKDKNPPLTEPADWRKSTLDRIIVDAERLLFDAGCRAFHANSDARSLLPPLTLSAPAAHENTAQDQSDLMHIGVAGMPPMAAEYELNYCGVWARGSSLGDDFVVAAGSEVRASVNPSARPIVTTRHAMLKDASALMPIRGVEDRLRLTVAVAFRSLNIAAQVVCGTQASARLWRPINQTSPLIAS</sequence>
<reference evidence="1 2" key="1">
    <citation type="journal article" date="2014" name="Genome Announc.">
        <title>Genome Sequence of Afipia felis Strain 76713, Isolated in Hospital Water Using an Amoeba Co-Culture Procedure.</title>
        <authorList>
            <person name="Benamar S."/>
            <person name="La Scola B."/>
            <person name="Croce O."/>
        </authorList>
    </citation>
    <scope>NUCLEOTIDE SEQUENCE [LARGE SCALE GENOMIC DNA]</scope>
    <source>
        <strain evidence="1 2">76713</strain>
    </source>
</reference>
<gene>
    <name evidence="1" type="ORF">BN961_03290</name>
</gene>
<dbReference type="CDD" id="cd10439">
    <property type="entry name" value="GIY-YIG_COG3410"/>
    <property type="match status" value="1"/>
</dbReference>
<proteinExistence type="predicted"/>
<dbReference type="AlphaFoldDB" id="A0A090N8B7"/>
<name>A0A090N8B7_AFIFE</name>
<dbReference type="RefSeq" id="WP_048757641.1">
    <property type="nucleotide sequence ID" value="NZ_CCAZ020000002.1"/>
</dbReference>
<protein>
    <recommendedName>
        <fullName evidence="3">GIY-YIG domain-containing protein</fullName>
    </recommendedName>
</protein>
<evidence type="ECO:0000313" key="1">
    <source>
        <dbReference type="EMBL" id="CEG09858.1"/>
    </source>
</evidence>
<organism evidence="1 2">
    <name type="scientific">Afipia felis</name>
    <name type="common">Cat scratch disease bacillus</name>
    <dbReference type="NCBI Taxonomy" id="1035"/>
    <lineage>
        <taxon>Bacteria</taxon>
        <taxon>Pseudomonadati</taxon>
        <taxon>Pseudomonadota</taxon>
        <taxon>Alphaproteobacteria</taxon>
        <taxon>Hyphomicrobiales</taxon>
        <taxon>Nitrobacteraceae</taxon>
        <taxon>Afipia</taxon>
    </lineage>
</organism>
<evidence type="ECO:0008006" key="3">
    <source>
        <dbReference type="Google" id="ProtNLM"/>
    </source>
</evidence>
<keyword evidence="2" id="KW-1185">Reference proteome</keyword>
<comment type="caution">
    <text evidence="1">The sequence shown here is derived from an EMBL/GenBank/DDBJ whole genome shotgun (WGS) entry which is preliminary data.</text>
</comment>
<dbReference type="Proteomes" id="UP000035762">
    <property type="component" value="Unassembled WGS sequence"/>
</dbReference>
<dbReference type="STRING" id="1035.BN961_03290"/>